<gene>
    <name evidence="2" type="ORF">LCGC14_2124220</name>
</gene>
<feature type="domain" description="Protein NO VEIN C-terminal" evidence="1">
    <location>
        <begin position="130"/>
        <end position="226"/>
    </location>
</feature>
<accession>A0A0F9E3A4</accession>
<reference evidence="2" key="1">
    <citation type="journal article" date="2015" name="Nature">
        <title>Complex archaea that bridge the gap between prokaryotes and eukaryotes.</title>
        <authorList>
            <person name="Spang A."/>
            <person name="Saw J.H."/>
            <person name="Jorgensen S.L."/>
            <person name="Zaremba-Niedzwiedzka K."/>
            <person name="Martijn J."/>
            <person name="Lind A.E."/>
            <person name="van Eijk R."/>
            <person name="Schleper C."/>
            <person name="Guy L."/>
            <person name="Ettema T.J."/>
        </authorList>
    </citation>
    <scope>NUCLEOTIDE SEQUENCE</scope>
</reference>
<sequence length="288" mass="33975">MIENTNKLFFRDFCDGFFHSRESILPKIPKLIVPLKKVIESLATTHFIAHFLKINNSKIRVIICAKEPKNMIVNNFVISDKDKNTIKKQAYQGMINLEDTRIRLYGNSNKLRASTLEKIIKNKKKIGEKAEEVVLKLERQRLTNLNRKDLADRVKKISSTYCNAGYDIKSFNGYNSNKHDRFIEVKYSKNSIRFYISKSEIEKSIKLNDRYWLYIVHKEKDSSHFKIKKIKNLFKLIENGNIRVSPIQYKAFLNINSEKNSIFFTIFNYSQYSYTSMVSLFSWSGRYL</sequence>
<evidence type="ECO:0000259" key="1">
    <source>
        <dbReference type="Pfam" id="PF13020"/>
    </source>
</evidence>
<dbReference type="EMBL" id="LAZR01026507">
    <property type="protein sequence ID" value="KKL68513.1"/>
    <property type="molecule type" value="Genomic_DNA"/>
</dbReference>
<dbReference type="Pfam" id="PF13020">
    <property type="entry name" value="NOV_C"/>
    <property type="match status" value="1"/>
</dbReference>
<dbReference type="InterPro" id="IPR024975">
    <property type="entry name" value="NOV_C"/>
</dbReference>
<name>A0A0F9E3A4_9ZZZZ</name>
<dbReference type="AlphaFoldDB" id="A0A0F9E3A4"/>
<organism evidence="2">
    <name type="scientific">marine sediment metagenome</name>
    <dbReference type="NCBI Taxonomy" id="412755"/>
    <lineage>
        <taxon>unclassified sequences</taxon>
        <taxon>metagenomes</taxon>
        <taxon>ecological metagenomes</taxon>
    </lineage>
</organism>
<evidence type="ECO:0000313" key="2">
    <source>
        <dbReference type="EMBL" id="KKL68513.1"/>
    </source>
</evidence>
<protein>
    <recommendedName>
        <fullName evidence="1">Protein NO VEIN C-terminal domain-containing protein</fullName>
    </recommendedName>
</protein>
<comment type="caution">
    <text evidence="2">The sequence shown here is derived from an EMBL/GenBank/DDBJ whole genome shotgun (WGS) entry which is preliminary data.</text>
</comment>
<proteinExistence type="predicted"/>